<evidence type="ECO:0000256" key="2">
    <source>
        <dbReference type="ARBA" id="ARBA00006665"/>
    </source>
</evidence>
<feature type="transmembrane region" description="Helical" evidence="6">
    <location>
        <begin position="354"/>
        <end position="374"/>
    </location>
</feature>
<organism evidence="7 8">
    <name type="scientific">Erpetoichthys calabaricus</name>
    <name type="common">Rope fish</name>
    <name type="synonym">Calamoichthys calabaricus</name>
    <dbReference type="NCBI Taxonomy" id="27687"/>
    <lineage>
        <taxon>Eukaryota</taxon>
        <taxon>Metazoa</taxon>
        <taxon>Chordata</taxon>
        <taxon>Craniata</taxon>
        <taxon>Vertebrata</taxon>
        <taxon>Euteleostomi</taxon>
        <taxon>Actinopterygii</taxon>
        <taxon>Polypteriformes</taxon>
        <taxon>Polypteridae</taxon>
        <taxon>Erpetoichthys</taxon>
    </lineage>
</organism>
<reference evidence="7" key="1">
    <citation type="submission" date="2021-06" db="EMBL/GenBank/DDBJ databases">
        <authorList>
            <consortium name="Wellcome Sanger Institute Data Sharing"/>
        </authorList>
    </citation>
    <scope>NUCLEOTIDE SEQUENCE [LARGE SCALE GENOMIC DNA]</scope>
</reference>
<dbReference type="Proteomes" id="UP000694620">
    <property type="component" value="Chromosome 6"/>
</dbReference>
<gene>
    <name evidence="7" type="primary">LOC114653866</name>
</gene>
<evidence type="ECO:0000256" key="3">
    <source>
        <dbReference type="ARBA" id="ARBA00022692"/>
    </source>
</evidence>
<keyword evidence="8" id="KW-1185">Reference proteome</keyword>
<reference evidence="7" key="2">
    <citation type="submission" date="2025-08" db="UniProtKB">
        <authorList>
            <consortium name="Ensembl"/>
        </authorList>
    </citation>
    <scope>IDENTIFICATION</scope>
</reference>
<keyword evidence="3 6" id="KW-0812">Transmembrane</keyword>
<keyword evidence="5 6" id="KW-0472">Membrane</keyword>
<evidence type="ECO:0000256" key="5">
    <source>
        <dbReference type="ARBA" id="ARBA00023136"/>
    </source>
</evidence>
<feature type="transmembrane region" description="Helical" evidence="6">
    <location>
        <begin position="137"/>
        <end position="170"/>
    </location>
</feature>
<evidence type="ECO:0000256" key="4">
    <source>
        <dbReference type="ARBA" id="ARBA00022989"/>
    </source>
</evidence>
<dbReference type="GO" id="GO:0016020">
    <property type="term" value="C:membrane"/>
    <property type="evidence" value="ECO:0007669"/>
    <property type="project" value="UniProtKB-SubCell"/>
</dbReference>
<feature type="transmembrane region" description="Helical" evidence="6">
    <location>
        <begin position="79"/>
        <end position="101"/>
    </location>
</feature>
<dbReference type="Pfam" id="PF03348">
    <property type="entry name" value="Serinc"/>
    <property type="match status" value="1"/>
</dbReference>
<evidence type="ECO:0000256" key="6">
    <source>
        <dbReference type="SAM" id="Phobius"/>
    </source>
</evidence>
<evidence type="ECO:0000313" key="8">
    <source>
        <dbReference type="Proteomes" id="UP000694620"/>
    </source>
</evidence>
<dbReference type="PANTHER" id="PTHR10383:SF51">
    <property type="entry name" value="SERINE INCORPORATOR 3"/>
    <property type="match status" value="1"/>
</dbReference>
<dbReference type="GeneTree" id="ENSGT01030000234623"/>
<feature type="transmembrane region" description="Helical" evidence="6">
    <location>
        <begin position="247"/>
        <end position="266"/>
    </location>
</feature>
<accession>A0A8C4RW22</accession>
<feature type="transmembrane region" description="Helical" evidence="6">
    <location>
        <begin position="293"/>
        <end position="311"/>
    </location>
</feature>
<feature type="transmembrane region" description="Helical" evidence="6">
    <location>
        <begin position="33"/>
        <end position="54"/>
    </location>
</feature>
<protein>
    <submittedName>
        <fullName evidence="7">Serine incorporator 1-like</fullName>
    </submittedName>
</protein>
<proteinExistence type="inferred from homology"/>
<feature type="transmembrane region" description="Helical" evidence="6">
    <location>
        <begin position="214"/>
        <end position="235"/>
    </location>
</feature>
<feature type="transmembrane region" description="Helical" evidence="6">
    <location>
        <begin position="394"/>
        <end position="418"/>
    </location>
</feature>
<dbReference type="Ensembl" id="ENSECRT00000007679.1">
    <property type="protein sequence ID" value="ENSECRP00000007558.1"/>
    <property type="gene ID" value="ENSECRG00000005018.1"/>
</dbReference>
<name>A0A8C4RW22_ERPCA</name>
<dbReference type="AlphaFoldDB" id="A0A8C4RW22"/>
<feature type="transmembrane region" description="Helical" evidence="6">
    <location>
        <begin position="182"/>
        <end position="208"/>
    </location>
</feature>
<dbReference type="InterPro" id="IPR005016">
    <property type="entry name" value="TDE1/TMS"/>
</dbReference>
<comment type="similarity">
    <text evidence="2">Belongs to the TDE1 family.</text>
</comment>
<sequence>LSICLQTTPLFCNVPCLLCSCCPTGRNSVITRLLYSSILLVSTLIGLIFSLPAVEENINKVPESCKGNTTCTFLVGQRVIYHIFFGMALFHMLLSGLMINVKTSRDHRAMVHNGFWFFKGAAIIIICSVSFCIPEEFFTLFIIGAAGALSFVLIQLVVLIDVGYFLNLIWEKKTTEGGSRCWHIAVLAATCLNYLLSLVTAIICFIFYASGSCIQKTFFIIFNSLICVLASIISLHPKVQELQSGSGLLQSSLITLYVLYLTWSAMTNMPGNNIFDKYFNIKQGYTSEMSRKWSVQSIAGLPIFIVCLFYLREIRQPTSDQMALEEVSTDSSSFQEGCEEVHRFQDNEQDSVQYSYSFFHILLFLASLYSMMMLTNWDSPKSDLAVMPSSWLLAWMKISSVWICLVLFMWTLVAPIILGRVDLSCKPV</sequence>
<reference evidence="7" key="3">
    <citation type="submission" date="2025-09" db="UniProtKB">
        <authorList>
            <consortium name="Ensembl"/>
        </authorList>
    </citation>
    <scope>IDENTIFICATION</scope>
</reference>
<evidence type="ECO:0000256" key="1">
    <source>
        <dbReference type="ARBA" id="ARBA00004141"/>
    </source>
</evidence>
<evidence type="ECO:0000313" key="7">
    <source>
        <dbReference type="Ensembl" id="ENSECRP00000007558.1"/>
    </source>
</evidence>
<comment type="subcellular location">
    <subcellularLocation>
        <location evidence="1">Membrane</location>
        <topology evidence="1">Multi-pass membrane protein</topology>
    </subcellularLocation>
</comment>
<feature type="transmembrane region" description="Helical" evidence="6">
    <location>
        <begin position="113"/>
        <end position="131"/>
    </location>
</feature>
<dbReference type="PANTHER" id="PTHR10383">
    <property type="entry name" value="SERINE INCORPORATOR"/>
    <property type="match status" value="1"/>
</dbReference>
<keyword evidence="4 6" id="KW-1133">Transmembrane helix</keyword>